<evidence type="ECO:0000313" key="11">
    <source>
        <dbReference type="Proteomes" id="UP000887540"/>
    </source>
</evidence>
<dbReference type="GO" id="GO:0006535">
    <property type="term" value="P:cysteine biosynthetic process from serine"/>
    <property type="evidence" value="ECO:0007669"/>
    <property type="project" value="UniProtKB-UniRule"/>
</dbReference>
<dbReference type="Gene3D" id="3.40.50.1100">
    <property type="match status" value="3"/>
</dbReference>
<sequence>MFSRLPQLPRAVSKATSCIITTRHQSLICSDLCRYRDVIYNDASELVGKTPMVRLNKVTKGLPAEIAVKVEYFNPACSIKDRIGWAMLEDAEKPVKVEYFNPACSIKDRIGWAMLEDAEKRGKISPEKTILIEPTSGNLGIGLAFACAVKGYKLVLVMPASMSVERRTIMKAFGAEVVLTDPLRAVKASMERVEELKKAIPGAYVLDQYSNPVNTKVHYETTGAEIWEQTQGKVGAFVFGVGSGGTLTGVGKYLKEKNPKVGIYAVEPAESQVIHGKPHSPHKIQGMGVGFIPEILEMNVFDECLVVKSQDAIDMAKRIGREEGLLAGISGGANVIAAIELAKRPEYKGKLIVTGLASFGERYLSTDLYKNLKEESDKMKETTVEEDLAMLKKKFNF</sequence>
<dbReference type="FunFam" id="3.40.50.1100:FF:000006">
    <property type="entry name" value="Cysteine synthase"/>
    <property type="match status" value="1"/>
</dbReference>
<reference evidence="12" key="1">
    <citation type="submission" date="2022-11" db="UniProtKB">
        <authorList>
            <consortium name="WormBaseParasite"/>
        </authorList>
    </citation>
    <scope>IDENTIFICATION</scope>
</reference>
<dbReference type="AlphaFoldDB" id="A0A914CQG4"/>
<comment type="cofactor">
    <cofactor evidence="1 7 9">
        <name>pyridoxal 5'-phosphate</name>
        <dbReference type="ChEBI" id="CHEBI:597326"/>
    </cofactor>
</comment>
<dbReference type="InterPro" id="IPR001216">
    <property type="entry name" value="P-phosphate_BS"/>
</dbReference>
<proteinExistence type="inferred from homology"/>
<dbReference type="InterPro" id="IPR005856">
    <property type="entry name" value="Cys_synth"/>
</dbReference>
<dbReference type="CDD" id="cd01561">
    <property type="entry name" value="CBS_like"/>
    <property type="match status" value="1"/>
</dbReference>
<dbReference type="InterPro" id="IPR005859">
    <property type="entry name" value="CysK"/>
</dbReference>
<comment type="similarity">
    <text evidence="2 9">Belongs to the cysteine synthase/cystathionine beta-synthase family.</text>
</comment>
<evidence type="ECO:0000256" key="4">
    <source>
        <dbReference type="ARBA" id="ARBA00022679"/>
    </source>
</evidence>
<dbReference type="Pfam" id="PF00291">
    <property type="entry name" value="PALP"/>
    <property type="match status" value="1"/>
</dbReference>
<feature type="binding site" evidence="7">
    <location>
        <position position="330"/>
    </location>
    <ligand>
        <name>pyridoxal 5'-phosphate</name>
        <dbReference type="ChEBI" id="CHEBI:597326"/>
    </ligand>
</feature>
<dbReference type="PROSITE" id="PS00901">
    <property type="entry name" value="CYS_SYNTHASE"/>
    <property type="match status" value="2"/>
</dbReference>
<keyword evidence="5 7" id="KW-0663">Pyridoxal phosphate</keyword>
<dbReference type="NCBIfam" id="TIGR01139">
    <property type="entry name" value="cysK"/>
    <property type="match status" value="1"/>
</dbReference>
<dbReference type="InterPro" id="IPR036052">
    <property type="entry name" value="TrpB-like_PALP_sf"/>
</dbReference>
<evidence type="ECO:0000256" key="1">
    <source>
        <dbReference type="ARBA" id="ARBA00001933"/>
    </source>
</evidence>
<comment type="catalytic activity">
    <reaction evidence="9">
        <text>O-acetyl-L-serine + hydrogen sulfide = L-cysteine + acetate</text>
        <dbReference type="Rhea" id="RHEA:14829"/>
        <dbReference type="ChEBI" id="CHEBI:29919"/>
        <dbReference type="ChEBI" id="CHEBI:30089"/>
        <dbReference type="ChEBI" id="CHEBI:35235"/>
        <dbReference type="ChEBI" id="CHEBI:58340"/>
        <dbReference type="EC" id="2.5.1.47"/>
    </reaction>
</comment>
<dbReference type="WBParaSite" id="ACRNAN_scaffold12883.g22101.t3">
    <property type="protein sequence ID" value="ACRNAN_scaffold12883.g22101.t3"/>
    <property type="gene ID" value="ACRNAN_scaffold12883.g22101"/>
</dbReference>
<accession>A0A914CQG4</accession>
<evidence type="ECO:0000256" key="8">
    <source>
        <dbReference type="PIRSR" id="PIRSR605856-51"/>
    </source>
</evidence>
<dbReference type="InterPro" id="IPR050214">
    <property type="entry name" value="Cys_Synth/Cystath_Beta-Synth"/>
</dbReference>
<dbReference type="EC" id="2.5.1.47" evidence="9"/>
<dbReference type="Proteomes" id="UP000887540">
    <property type="component" value="Unplaced"/>
</dbReference>
<evidence type="ECO:0000256" key="3">
    <source>
        <dbReference type="ARBA" id="ARBA00022605"/>
    </source>
</evidence>
<protein>
    <recommendedName>
        <fullName evidence="9">Cysteine synthase</fullName>
        <ecNumber evidence="9">2.5.1.47</ecNumber>
    </recommendedName>
</protein>
<evidence type="ECO:0000259" key="10">
    <source>
        <dbReference type="Pfam" id="PF00291"/>
    </source>
</evidence>
<dbReference type="GO" id="GO:0004124">
    <property type="term" value="F:cysteine synthase activity"/>
    <property type="evidence" value="ECO:0007669"/>
    <property type="project" value="UniProtKB-UniRule"/>
</dbReference>
<feature type="modified residue" description="N6-(pyridoxal phosphate)lysine" evidence="8">
    <location>
        <position position="107"/>
    </location>
</feature>
<keyword evidence="11" id="KW-1185">Reference proteome</keyword>
<evidence type="ECO:0000256" key="6">
    <source>
        <dbReference type="ARBA" id="ARBA00023192"/>
    </source>
</evidence>
<evidence type="ECO:0000256" key="5">
    <source>
        <dbReference type="ARBA" id="ARBA00022898"/>
    </source>
</evidence>
<organism evidence="11 12">
    <name type="scientific">Acrobeloides nanus</name>
    <dbReference type="NCBI Taxonomy" id="290746"/>
    <lineage>
        <taxon>Eukaryota</taxon>
        <taxon>Metazoa</taxon>
        <taxon>Ecdysozoa</taxon>
        <taxon>Nematoda</taxon>
        <taxon>Chromadorea</taxon>
        <taxon>Rhabditida</taxon>
        <taxon>Tylenchina</taxon>
        <taxon>Cephalobomorpha</taxon>
        <taxon>Cephaloboidea</taxon>
        <taxon>Cephalobidae</taxon>
        <taxon>Acrobeloides</taxon>
    </lineage>
</organism>
<keyword evidence="6 9" id="KW-0198">Cysteine biosynthesis</keyword>
<feature type="binding site" evidence="7">
    <location>
        <begin position="242"/>
        <end position="246"/>
    </location>
    <ligand>
        <name>pyridoxal 5'-phosphate</name>
        <dbReference type="ChEBI" id="CHEBI:597326"/>
    </ligand>
</feature>
<keyword evidence="4 9" id="KW-0808">Transferase</keyword>
<dbReference type="NCBIfam" id="TIGR01136">
    <property type="entry name" value="cysKM"/>
    <property type="match status" value="1"/>
</dbReference>
<evidence type="ECO:0000256" key="2">
    <source>
        <dbReference type="ARBA" id="ARBA00007103"/>
    </source>
</evidence>
<dbReference type="SUPFAM" id="SSF53686">
    <property type="entry name" value="Tryptophan synthase beta subunit-like PLP-dependent enzymes"/>
    <property type="match status" value="2"/>
</dbReference>
<feature type="domain" description="Tryptophan synthase beta chain-like PALP" evidence="10">
    <location>
        <begin position="95"/>
        <end position="354"/>
    </location>
</feature>
<name>A0A914CQG4_9BILA</name>
<dbReference type="PANTHER" id="PTHR10314">
    <property type="entry name" value="CYSTATHIONINE BETA-SYNTHASE"/>
    <property type="match status" value="1"/>
</dbReference>
<evidence type="ECO:0000256" key="9">
    <source>
        <dbReference type="RuleBase" id="RU003985"/>
    </source>
</evidence>
<feature type="binding site" evidence="7">
    <location>
        <position position="138"/>
    </location>
    <ligand>
        <name>pyridoxal 5'-phosphate</name>
        <dbReference type="ChEBI" id="CHEBI:597326"/>
    </ligand>
</feature>
<evidence type="ECO:0000313" key="12">
    <source>
        <dbReference type="WBParaSite" id="ACRNAN_scaffold12883.g22101.t3"/>
    </source>
</evidence>
<keyword evidence="3 9" id="KW-0028">Amino-acid biosynthesis</keyword>
<dbReference type="InterPro" id="IPR001926">
    <property type="entry name" value="TrpB-like_PALP"/>
</dbReference>
<evidence type="ECO:0000256" key="7">
    <source>
        <dbReference type="PIRSR" id="PIRSR605856-50"/>
    </source>
</evidence>